<evidence type="ECO:0000259" key="1">
    <source>
        <dbReference type="PROSITE" id="PS50042"/>
    </source>
</evidence>
<organism evidence="2 3">
    <name type="scientific">Candidatus Desulfacyla euxinica</name>
    <dbReference type="NCBI Taxonomy" id="2841693"/>
    <lineage>
        <taxon>Bacteria</taxon>
        <taxon>Deltaproteobacteria</taxon>
        <taxon>Candidatus Desulfacyla</taxon>
    </lineage>
</organism>
<sequence>MDDAVILSRVGLFSLMKKKDLRRIAKLAKHHSYKKGEIIVREGARDGRLFIIISGEVEVIKNLGAGDEKYLRVLRSDNYFGEMALIDDHVRTASVVAKEETEVLSLYQWNIREEIKKYPSIAIELLQTLGRRLRAVE</sequence>
<evidence type="ECO:0000313" key="3">
    <source>
        <dbReference type="Proteomes" id="UP000650524"/>
    </source>
</evidence>
<name>A0A8J6N1X5_9DELT</name>
<dbReference type="Pfam" id="PF00027">
    <property type="entry name" value="cNMP_binding"/>
    <property type="match status" value="1"/>
</dbReference>
<dbReference type="InterPro" id="IPR018490">
    <property type="entry name" value="cNMP-bd_dom_sf"/>
</dbReference>
<proteinExistence type="predicted"/>
<dbReference type="InterPro" id="IPR014710">
    <property type="entry name" value="RmlC-like_jellyroll"/>
</dbReference>
<accession>A0A8J6N1X5</accession>
<dbReference type="PROSITE" id="PS50042">
    <property type="entry name" value="CNMP_BINDING_3"/>
    <property type="match status" value="1"/>
</dbReference>
<reference evidence="2 3" key="1">
    <citation type="submission" date="2020-08" db="EMBL/GenBank/DDBJ databases">
        <title>Bridging the membrane lipid divide: bacteria of the FCB group superphylum have the potential to synthesize archaeal ether lipids.</title>
        <authorList>
            <person name="Villanueva L."/>
            <person name="Von Meijenfeldt F.A.B."/>
            <person name="Westbye A.B."/>
            <person name="Yadav S."/>
            <person name="Hopmans E.C."/>
            <person name="Dutilh B.E."/>
            <person name="Sinninghe Damste J.S."/>
        </authorList>
    </citation>
    <scope>NUCLEOTIDE SEQUENCE [LARGE SCALE GENOMIC DNA]</scope>
    <source>
        <strain evidence="2">NIOZ-UU27</strain>
    </source>
</reference>
<dbReference type="CDD" id="cd00038">
    <property type="entry name" value="CAP_ED"/>
    <property type="match status" value="1"/>
</dbReference>
<comment type="caution">
    <text evidence="2">The sequence shown here is derived from an EMBL/GenBank/DDBJ whole genome shotgun (WGS) entry which is preliminary data.</text>
</comment>
<dbReference type="PRINTS" id="PR00103">
    <property type="entry name" value="CAMPKINASE"/>
</dbReference>
<protein>
    <submittedName>
        <fullName evidence="2">Cyclic nucleotide-binding domain-containing protein</fullName>
    </submittedName>
</protein>
<dbReference type="SUPFAM" id="SSF51206">
    <property type="entry name" value="cAMP-binding domain-like"/>
    <property type="match status" value="1"/>
</dbReference>
<dbReference type="PROSITE" id="PS00889">
    <property type="entry name" value="CNMP_BINDING_2"/>
    <property type="match status" value="1"/>
</dbReference>
<dbReference type="PANTHER" id="PTHR23011:SF28">
    <property type="entry name" value="CYCLIC NUCLEOTIDE-BINDING DOMAIN CONTAINING PROTEIN"/>
    <property type="match status" value="1"/>
</dbReference>
<dbReference type="Proteomes" id="UP000650524">
    <property type="component" value="Unassembled WGS sequence"/>
</dbReference>
<dbReference type="SMART" id="SM00100">
    <property type="entry name" value="cNMP"/>
    <property type="match status" value="1"/>
</dbReference>
<dbReference type="InterPro" id="IPR018488">
    <property type="entry name" value="cNMP-bd_CS"/>
</dbReference>
<dbReference type="InterPro" id="IPR000595">
    <property type="entry name" value="cNMP-bd_dom"/>
</dbReference>
<dbReference type="AlphaFoldDB" id="A0A8J6N1X5"/>
<dbReference type="PANTHER" id="PTHR23011">
    <property type="entry name" value="CYCLIC NUCLEOTIDE-BINDING DOMAIN CONTAINING PROTEIN"/>
    <property type="match status" value="1"/>
</dbReference>
<dbReference type="EMBL" id="JACNJD010000327">
    <property type="protein sequence ID" value="MBC8178903.1"/>
    <property type="molecule type" value="Genomic_DNA"/>
</dbReference>
<feature type="domain" description="Cyclic nucleotide-binding" evidence="1">
    <location>
        <begin position="12"/>
        <end position="132"/>
    </location>
</feature>
<dbReference type="Gene3D" id="2.60.120.10">
    <property type="entry name" value="Jelly Rolls"/>
    <property type="match status" value="1"/>
</dbReference>
<evidence type="ECO:0000313" key="2">
    <source>
        <dbReference type="EMBL" id="MBC8178903.1"/>
    </source>
</evidence>
<gene>
    <name evidence="2" type="ORF">H8E19_15980</name>
</gene>